<feature type="domain" description="Major facilitator superfamily (MFS) profile" evidence="8">
    <location>
        <begin position="19"/>
        <end position="393"/>
    </location>
</feature>
<feature type="transmembrane region" description="Helical" evidence="7">
    <location>
        <begin position="251"/>
        <end position="272"/>
    </location>
</feature>
<keyword evidence="6 7" id="KW-0472">Membrane</keyword>
<evidence type="ECO:0000256" key="6">
    <source>
        <dbReference type="ARBA" id="ARBA00023136"/>
    </source>
</evidence>
<feature type="transmembrane region" description="Helical" evidence="7">
    <location>
        <begin position="214"/>
        <end position="239"/>
    </location>
</feature>
<dbReference type="Gene3D" id="1.20.1250.20">
    <property type="entry name" value="MFS general substrate transporter like domains"/>
    <property type="match status" value="1"/>
</dbReference>
<feature type="transmembrane region" description="Helical" evidence="7">
    <location>
        <begin position="369"/>
        <end position="389"/>
    </location>
</feature>
<keyword evidence="2" id="KW-0813">Transport</keyword>
<dbReference type="EMBL" id="JABBVZ010000142">
    <property type="protein sequence ID" value="NMP24732.1"/>
    <property type="molecule type" value="Genomic_DNA"/>
</dbReference>
<feature type="transmembrane region" description="Helical" evidence="7">
    <location>
        <begin position="114"/>
        <end position="131"/>
    </location>
</feature>
<evidence type="ECO:0000256" key="1">
    <source>
        <dbReference type="ARBA" id="ARBA00004651"/>
    </source>
</evidence>
<comment type="caution">
    <text evidence="9">The sequence shown here is derived from an EMBL/GenBank/DDBJ whole genome shotgun (WGS) entry which is preliminary data.</text>
</comment>
<accession>A0A7Y0L7H4</accession>
<feature type="transmembrane region" description="Helical" evidence="7">
    <location>
        <begin position="81"/>
        <end position="102"/>
    </location>
</feature>
<gene>
    <name evidence="9" type="ORF">HIJ39_20705</name>
</gene>
<organism evidence="9 10">
    <name type="scientific">Sulfobacillus harzensis</name>
    <dbReference type="NCBI Taxonomy" id="2729629"/>
    <lineage>
        <taxon>Bacteria</taxon>
        <taxon>Bacillati</taxon>
        <taxon>Bacillota</taxon>
        <taxon>Clostridia</taxon>
        <taxon>Eubacteriales</taxon>
        <taxon>Clostridiales Family XVII. Incertae Sedis</taxon>
        <taxon>Sulfobacillus</taxon>
    </lineage>
</organism>
<dbReference type="SUPFAM" id="SSF103473">
    <property type="entry name" value="MFS general substrate transporter"/>
    <property type="match status" value="1"/>
</dbReference>
<evidence type="ECO:0000313" key="9">
    <source>
        <dbReference type="EMBL" id="NMP24732.1"/>
    </source>
</evidence>
<comment type="subcellular location">
    <subcellularLocation>
        <location evidence="1">Cell membrane</location>
        <topology evidence="1">Multi-pass membrane protein</topology>
    </subcellularLocation>
</comment>
<dbReference type="PANTHER" id="PTHR43124:SF3">
    <property type="entry name" value="CHLORAMPHENICOL EFFLUX PUMP RV0191"/>
    <property type="match status" value="1"/>
</dbReference>
<sequence length="403" mass="41908">MVPSKGADPISHSVPIRTLALALAVVMFVMGADLNIVSPFLIDISRSFHVTLAATGWLVTAFAAGYTLASPLAGWMSDRTGRLPTLLAGMIAFVVFETASGLAPTLLTEAASRALAGITAGAVSPVAYSLVGDVVPKPERPRVMAILSMGFSASTVAGVPLGLLLSTAVGWRGTLLAIAGALAMSGIGLVLLLTRMSKIPAIPRQSSSRSATELLLQTWPQLTASFMAFAAMGLVYTYLPTTLLRRGVPNTTWLMAVLAGYGLFNLIGNAIFGRLGESKGAATAVRIAQWIEISMLALLALAAAWGSLAIAIAASWLFAASQAYIPDLKALAANVPIHWRGTSLALNNTAMYSGMMVGSAIANAVFHQWGFPLTASLGGVAIALGIASMHRRRRLAPRAIQGV</sequence>
<evidence type="ECO:0000256" key="5">
    <source>
        <dbReference type="ARBA" id="ARBA00022989"/>
    </source>
</evidence>
<reference evidence="9 10" key="1">
    <citation type="submission" date="2020-04" db="EMBL/GenBank/DDBJ databases">
        <authorList>
            <person name="Zhang R."/>
            <person name="Schippers A."/>
        </authorList>
    </citation>
    <scope>NUCLEOTIDE SEQUENCE [LARGE SCALE GENOMIC DNA]</scope>
    <source>
        <strain evidence="9 10">DSM 109850</strain>
    </source>
</reference>
<protein>
    <submittedName>
        <fullName evidence="9">MFS transporter</fullName>
    </submittedName>
</protein>
<dbReference type="AlphaFoldDB" id="A0A7Y0L7H4"/>
<dbReference type="InterPro" id="IPR011701">
    <property type="entry name" value="MFS"/>
</dbReference>
<dbReference type="Pfam" id="PF07690">
    <property type="entry name" value="MFS_1"/>
    <property type="match status" value="1"/>
</dbReference>
<proteinExistence type="predicted"/>
<evidence type="ECO:0000256" key="3">
    <source>
        <dbReference type="ARBA" id="ARBA00022475"/>
    </source>
</evidence>
<dbReference type="InterPro" id="IPR050189">
    <property type="entry name" value="MFS_Efflux_Transporters"/>
</dbReference>
<dbReference type="PROSITE" id="PS50850">
    <property type="entry name" value="MFS"/>
    <property type="match status" value="1"/>
</dbReference>
<feature type="transmembrane region" description="Helical" evidence="7">
    <location>
        <begin position="143"/>
        <end position="165"/>
    </location>
</feature>
<dbReference type="RefSeq" id="WP_169102938.1">
    <property type="nucleotide sequence ID" value="NZ_JABBVZ010000142.1"/>
</dbReference>
<keyword evidence="3" id="KW-1003">Cell membrane</keyword>
<feature type="transmembrane region" description="Helical" evidence="7">
    <location>
        <begin position="293"/>
        <end position="319"/>
    </location>
</feature>
<evidence type="ECO:0000256" key="7">
    <source>
        <dbReference type="SAM" id="Phobius"/>
    </source>
</evidence>
<dbReference type="InterPro" id="IPR036259">
    <property type="entry name" value="MFS_trans_sf"/>
</dbReference>
<keyword evidence="10" id="KW-1185">Reference proteome</keyword>
<feature type="transmembrane region" description="Helical" evidence="7">
    <location>
        <begin position="171"/>
        <end position="193"/>
    </location>
</feature>
<dbReference type="CDD" id="cd17324">
    <property type="entry name" value="MFS_NepI_like"/>
    <property type="match status" value="1"/>
</dbReference>
<dbReference type="GO" id="GO:0005886">
    <property type="term" value="C:plasma membrane"/>
    <property type="evidence" value="ECO:0007669"/>
    <property type="project" value="UniProtKB-SubCell"/>
</dbReference>
<evidence type="ECO:0000313" key="10">
    <source>
        <dbReference type="Proteomes" id="UP000533476"/>
    </source>
</evidence>
<feature type="transmembrane region" description="Helical" evidence="7">
    <location>
        <begin position="20"/>
        <end position="42"/>
    </location>
</feature>
<feature type="transmembrane region" description="Helical" evidence="7">
    <location>
        <begin position="48"/>
        <end position="69"/>
    </location>
</feature>
<dbReference type="PANTHER" id="PTHR43124">
    <property type="entry name" value="PURINE EFFLUX PUMP PBUE"/>
    <property type="match status" value="1"/>
</dbReference>
<keyword evidence="4 7" id="KW-0812">Transmembrane</keyword>
<evidence type="ECO:0000259" key="8">
    <source>
        <dbReference type="PROSITE" id="PS50850"/>
    </source>
</evidence>
<dbReference type="InterPro" id="IPR020846">
    <property type="entry name" value="MFS_dom"/>
</dbReference>
<evidence type="ECO:0000256" key="2">
    <source>
        <dbReference type="ARBA" id="ARBA00022448"/>
    </source>
</evidence>
<dbReference type="Proteomes" id="UP000533476">
    <property type="component" value="Unassembled WGS sequence"/>
</dbReference>
<evidence type="ECO:0000256" key="4">
    <source>
        <dbReference type="ARBA" id="ARBA00022692"/>
    </source>
</evidence>
<keyword evidence="5 7" id="KW-1133">Transmembrane helix</keyword>
<name>A0A7Y0L7H4_9FIRM</name>
<dbReference type="GO" id="GO:0022857">
    <property type="term" value="F:transmembrane transporter activity"/>
    <property type="evidence" value="ECO:0007669"/>
    <property type="project" value="InterPro"/>
</dbReference>